<reference evidence="1" key="1">
    <citation type="submission" date="2015-07" db="EMBL/GenBank/DDBJ databases">
        <title>MeaNS - Measles Nucleotide Surveillance Program.</title>
        <authorList>
            <person name="Tran T."/>
            <person name="Druce J."/>
        </authorList>
    </citation>
    <scope>NUCLEOTIDE SEQUENCE</scope>
    <source>
        <strain evidence="1">UCB-OBI-ISO-001</strain>
        <tissue evidence="1">Gonad</tissue>
    </source>
</reference>
<organism evidence="1">
    <name type="scientific">Octopus bimaculoides</name>
    <name type="common">California two-spotted octopus</name>
    <dbReference type="NCBI Taxonomy" id="37653"/>
    <lineage>
        <taxon>Eukaryota</taxon>
        <taxon>Metazoa</taxon>
        <taxon>Spiralia</taxon>
        <taxon>Lophotrochozoa</taxon>
        <taxon>Mollusca</taxon>
        <taxon>Cephalopoda</taxon>
        <taxon>Coleoidea</taxon>
        <taxon>Octopodiformes</taxon>
        <taxon>Octopoda</taxon>
        <taxon>Incirrata</taxon>
        <taxon>Octopodidae</taxon>
        <taxon>Octopus</taxon>
    </lineage>
</organism>
<gene>
    <name evidence="1" type="ORF">OCBIM_22026977mg</name>
</gene>
<protein>
    <submittedName>
        <fullName evidence="1">Uncharacterized protein</fullName>
    </submittedName>
</protein>
<accession>A0A0L8GVV3</accession>
<dbReference type="EMBL" id="KQ420157">
    <property type="protein sequence ID" value="KOF81108.1"/>
    <property type="molecule type" value="Genomic_DNA"/>
</dbReference>
<name>A0A0L8GVV3_OCTBM</name>
<sequence length="63" mass="7085">MHGRQLLPLNNKQTFGQYLLQNCCCISGYLNSKNKGGRSWIKSREEQKYVVLGGYCGGSLTNE</sequence>
<evidence type="ECO:0000313" key="1">
    <source>
        <dbReference type="EMBL" id="KOF81108.1"/>
    </source>
</evidence>
<dbReference type="AlphaFoldDB" id="A0A0L8GVV3"/>
<proteinExistence type="predicted"/>